<sequence>MPSVFSGSSHGGSGRGVSGPAEFGGHEVPRAGPLRADFGPTDAKLIAEHRNFGPNVQPHLLSLSSLVSHVGLFSIHLLSPEGRNP</sequence>
<reference evidence="3" key="1">
    <citation type="journal article" date="2013" name="New Phytol.">
        <title>Comparative genomic and transcriptomic analyses reveal the hemibiotrophic stage shift of Colletotrichum fungi.</title>
        <authorList>
            <person name="Gan P."/>
            <person name="Ikeda K."/>
            <person name="Irieda H."/>
            <person name="Narusaka M."/>
            <person name="O'Connell R.J."/>
            <person name="Narusaka Y."/>
            <person name="Takano Y."/>
            <person name="Kubo Y."/>
            <person name="Shirasu K."/>
        </authorList>
    </citation>
    <scope>NUCLEOTIDE SEQUENCE [LARGE SCALE GENOMIC DNA]</scope>
    <source>
        <strain evidence="3">104-T / ATCC 96160 / CBS 514.97 / LARS 414 / MAFF 240422</strain>
    </source>
</reference>
<gene>
    <name evidence="2" type="ORF">Cob_v005018</name>
</gene>
<evidence type="ECO:0000313" key="3">
    <source>
        <dbReference type="Proteomes" id="UP000014480"/>
    </source>
</evidence>
<dbReference type="AlphaFoldDB" id="A0A484FWQ0"/>
<dbReference type="Proteomes" id="UP000014480">
    <property type="component" value="Unassembled WGS sequence"/>
</dbReference>
<proteinExistence type="predicted"/>
<protein>
    <submittedName>
        <fullName evidence="2">Uncharacterized protein</fullName>
    </submittedName>
</protein>
<dbReference type="EMBL" id="AMCV02000011">
    <property type="protein sequence ID" value="TDZ22171.1"/>
    <property type="molecule type" value="Genomic_DNA"/>
</dbReference>
<name>A0A484FWQ0_COLOR</name>
<evidence type="ECO:0000256" key="1">
    <source>
        <dbReference type="SAM" id="MobiDB-lite"/>
    </source>
</evidence>
<evidence type="ECO:0000313" key="2">
    <source>
        <dbReference type="EMBL" id="TDZ22171.1"/>
    </source>
</evidence>
<feature type="region of interest" description="Disordered" evidence="1">
    <location>
        <begin position="1"/>
        <end position="39"/>
    </location>
</feature>
<keyword evidence="3" id="KW-1185">Reference proteome</keyword>
<accession>A0A484FWQ0</accession>
<organism evidence="2 3">
    <name type="scientific">Colletotrichum orbiculare (strain 104-T / ATCC 96160 / CBS 514.97 / LARS 414 / MAFF 240422)</name>
    <name type="common">Cucumber anthracnose fungus</name>
    <name type="synonym">Colletotrichum lagenarium</name>
    <dbReference type="NCBI Taxonomy" id="1213857"/>
    <lineage>
        <taxon>Eukaryota</taxon>
        <taxon>Fungi</taxon>
        <taxon>Dikarya</taxon>
        <taxon>Ascomycota</taxon>
        <taxon>Pezizomycotina</taxon>
        <taxon>Sordariomycetes</taxon>
        <taxon>Hypocreomycetidae</taxon>
        <taxon>Glomerellales</taxon>
        <taxon>Glomerellaceae</taxon>
        <taxon>Colletotrichum</taxon>
        <taxon>Colletotrichum orbiculare species complex</taxon>
    </lineage>
</organism>
<reference evidence="3" key="2">
    <citation type="journal article" date="2019" name="Mol. Plant Microbe Interact.">
        <title>Genome sequence resources for four phytopathogenic fungi from the Colletotrichum orbiculare species complex.</title>
        <authorList>
            <person name="Gan P."/>
            <person name="Tsushima A."/>
            <person name="Narusaka M."/>
            <person name="Narusaka Y."/>
            <person name="Takano Y."/>
            <person name="Kubo Y."/>
            <person name="Shirasu K."/>
        </authorList>
    </citation>
    <scope>GENOME REANNOTATION</scope>
    <source>
        <strain evidence="3">104-T / ATCC 96160 / CBS 514.97 / LARS 414 / MAFF 240422</strain>
    </source>
</reference>
<comment type="caution">
    <text evidence="2">The sequence shown here is derived from an EMBL/GenBank/DDBJ whole genome shotgun (WGS) entry which is preliminary data.</text>
</comment>